<comment type="caution">
    <text evidence="3">The sequence shown here is derived from an EMBL/GenBank/DDBJ whole genome shotgun (WGS) entry which is preliminary data.</text>
</comment>
<gene>
    <name evidence="3" type="ORF">FWK35_00032184</name>
</gene>
<proteinExistence type="predicted"/>
<reference evidence="3 4" key="1">
    <citation type="submission" date="2019-08" db="EMBL/GenBank/DDBJ databases">
        <title>Whole genome of Aphis craccivora.</title>
        <authorList>
            <person name="Voronova N.V."/>
            <person name="Shulinski R.S."/>
            <person name="Bandarenka Y.V."/>
            <person name="Zhorov D.G."/>
            <person name="Warner D."/>
        </authorList>
    </citation>
    <scope>NUCLEOTIDE SEQUENCE [LARGE SCALE GENOMIC DNA]</scope>
    <source>
        <strain evidence="3">180601</strain>
        <tissue evidence="3">Whole Body</tissue>
    </source>
</reference>
<dbReference type="Pfam" id="PF00078">
    <property type="entry name" value="RVT_1"/>
    <property type="match status" value="1"/>
</dbReference>
<dbReference type="SUPFAM" id="SSF56672">
    <property type="entry name" value="DNA/RNA polymerases"/>
    <property type="match status" value="1"/>
</dbReference>
<dbReference type="InterPro" id="IPR000477">
    <property type="entry name" value="RT_dom"/>
</dbReference>
<feature type="domain" description="Reverse transcriptase" evidence="2">
    <location>
        <begin position="1"/>
        <end position="115"/>
    </location>
</feature>
<dbReference type="Proteomes" id="UP000478052">
    <property type="component" value="Unassembled WGS sequence"/>
</dbReference>
<dbReference type="AlphaFoldDB" id="A0A6G0YEG8"/>
<feature type="non-terminal residue" evidence="3">
    <location>
        <position position="1"/>
    </location>
</feature>
<evidence type="ECO:0000259" key="2">
    <source>
        <dbReference type="PROSITE" id="PS50878"/>
    </source>
</evidence>
<dbReference type="EMBL" id="VUJU01004407">
    <property type="protein sequence ID" value="KAF0754456.1"/>
    <property type="molecule type" value="Genomic_DNA"/>
</dbReference>
<protein>
    <submittedName>
        <fullName evidence="3">Neuroblastoma-amplified sequence-like</fullName>
    </submittedName>
</protein>
<feature type="signal peptide" evidence="1">
    <location>
        <begin position="1"/>
        <end position="20"/>
    </location>
</feature>
<feature type="non-terminal residue" evidence="3">
    <location>
        <position position="115"/>
    </location>
</feature>
<evidence type="ECO:0000313" key="3">
    <source>
        <dbReference type="EMBL" id="KAF0754456.1"/>
    </source>
</evidence>
<feature type="chain" id="PRO_5026050481" evidence="1">
    <location>
        <begin position="21"/>
        <end position="115"/>
    </location>
</feature>
<dbReference type="GO" id="GO:0071897">
    <property type="term" value="P:DNA biosynthetic process"/>
    <property type="evidence" value="ECO:0007669"/>
    <property type="project" value="UniProtKB-ARBA"/>
</dbReference>
<evidence type="ECO:0000256" key="1">
    <source>
        <dbReference type="SAM" id="SignalP"/>
    </source>
</evidence>
<evidence type="ECO:0000313" key="4">
    <source>
        <dbReference type="Proteomes" id="UP000478052"/>
    </source>
</evidence>
<accession>A0A6G0YEG8</accession>
<dbReference type="PROSITE" id="PS50878">
    <property type="entry name" value="RT_POL"/>
    <property type="match status" value="1"/>
</dbReference>
<sequence>LSILLFIIYINGLLNINVDAEIICYADDTAILVHSSSTEYLNIKANSVMKDIKDWFDNNLLELNLNKSKYIHFNINSIVNSPEINICIHSFKYQSGICDNCVILENCNYIKYLGL</sequence>
<dbReference type="OrthoDB" id="445826at2759"/>
<dbReference type="InterPro" id="IPR043502">
    <property type="entry name" value="DNA/RNA_pol_sf"/>
</dbReference>
<organism evidence="3 4">
    <name type="scientific">Aphis craccivora</name>
    <name type="common">Cowpea aphid</name>
    <dbReference type="NCBI Taxonomy" id="307492"/>
    <lineage>
        <taxon>Eukaryota</taxon>
        <taxon>Metazoa</taxon>
        <taxon>Ecdysozoa</taxon>
        <taxon>Arthropoda</taxon>
        <taxon>Hexapoda</taxon>
        <taxon>Insecta</taxon>
        <taxon>Pterygota</taxon>
        <taxon>Neoptera</taxon>
        <taxon>Paraneoptera</taxon>
        <taxon>Hemiptera</taxon>
        <taxon>Sternorrhyncha</taxon>
        <taxon>Aphidomorpha</taxon>
        <taxon>Aphidoidea</taxon>
        <taxon>Aphididae</taxon>
        <taxon>Aphidini</taxon>
        <taxon>Aphis</taxon>
        <taxon>Aphis</taxon>
    </lineage>
</organism>
<keyword evidence="1" id="KW-0732">Signal</keyword>
<keyword evidence="4" id="KW-1185">Reference proteome</keyword>
<name>A0A6G0YEG8_APHCR</name>